<dbReference type="GO" id="GO:0046872">
    <property type="term" value="F:metal ion binding"/>
    <property type="evidence" value="ECO:0007669"/>
    <property type="project" value="UniProtKB-KW"/>
</dbReference>
<gene>
    <name evidence="23" type="ORF">FSP39_017607</name>
</gene>
<feature type="region of interest" description="Disordered" evidence="21">
    <location>
        <begin position="384"/>
        <end position="472"/>
    </location>
</feature>
<dbReference type="GO" id="GO:0110031">
    <property type="term" value="P:negative regulation of G2/MI transition of meiotic cell cycle"/>
    <property type="evidence" value="ECO:0007669"/>
    <property type="project" value="TreeGrafter"/>
</dbReference>
<dbReference type="PANTHER" id="PTHR11042">
    <property type="entry name" value="EUKARYOTIC TRANSLATION INITIATION FACTOR 2-ALPHA KINASE EIF2-ALPHA KINASE -RELATED"/>
    <property type="match status" value="1"/>
</dbReference>
<evidence type="ECO:0000256" key="11">
    <source>
        <dbReference type="ARBA" id="ARBA00023034"/>
    </source>
</evidence>
<evidence type="ECO:0000256" key="10">
    <source>
        <dbReference type="ARBA" id="ARBA00022842"/>
    </source>
</evidence>
<evidence type="ECO:0000256" key="18">
    <source>
        <dbReference type="ARBA" id="ARBA00084081"/>
    </source>
</evidence>
<evidence type="ECO:0000256" key="3">
    <source>
        <dbReference type="ARBA" id="ARBA00022527"/>
    </source>
</evidence>
<feature type="region of interest" description="Disordered" evidence="21">
    <location>
        <begin position="322"/>
        <end position="359"/>
    </location>
</feature>
<keyword evidence="9 19" id="KW-0067">ATP-binding</keyword>
<dbReference type="GO" id="GO:0004674">
    <property type="term" value="F:protein serine/threonine kinase activity"/>
    <property type="evidence" value="ECO:0007669"/>
    <property type="project" value="UniProtKB-KW"/>
</dbReference>
<evidence type="ECO:0000256" key="4">
    <source>
        <dbReference type="ARBA" id="ARBA00022553"/>
    </source>
</evidence>
<evidence type="ECO:0000313" key="24">
    <source>
        <dbReference type="Proteomes" id="UP001186944"/>
    </source>
</evidence>
<evidence type="ECO:0000313" key="23">
    <source>
        <dbReference type="EMBL" id="KAK3103230.1"/>
    </source>
</evidence>
<dbReference type="PROSITE" id="PS50011">
    <property type="entry name" value="PROTEIN_KINASE_DOM"/>
    <property type="match status" value="1"/>
</dbReference>
<comment type="subcellular location">
    <subcellularLocation>
        <location evidence="1">Golgi apparatus membrane</location>
        <topology evidence="1">Peripheral membrane protein</topology>
    </subcellularLocation>
</comment>
<dbReference type="FunFam" id="3.30.200.20:FF:000280">
    <property type="entry name" value="membrane-associated tyrosine- and threonine-specific cdc2-inhibitory kinase"/>
    <property type="match status" value="1"/>
</dbReference>
<dbReference type="InterPro" id="IPR000719">
    <property type="entry name" value="Prot_kinase_dom"/>
</dbReference>
<feature type="domain" description="Protein kinase" evidence="22">
    <location>
        <begin position="22"/>
        <end position="271"/>
    </location>
</feature>
<reference evidence="23" key="1">
    <citation type="submission" date="2019-08" db="EMBL/GenBank/DDBJ databases">
        <title>The improved chromosome-level genome for the pearl oyster Pinctada fucata martensii using PacBio sequencing and Hi-C.</title>
        <authorList>
            <person name="Zheng Z."/>
        </authorList>
    </citation>
    <scope>NUCLEOTIDE SEQUENCE</scope>
    <source>
        <strain evidence="23">ZZ-2019</strain>
        <tissue evidence="23">Adductor muscle</tissue>
    </source>
</reference>
<evidence type="ECO:0000256" key="12">
    <source>
        <dbReference type="ARBA" id="ARBA00023136"/>
    </source>
</evidence>
<evidence type="ECO:0000256" key="9">
    <source>
        <dbReference type="ARBA" id="ARBA00022840"/>
    </source>
</evidence>
<evidence type="ECO:0000256" key="5">
    <source>
        <dbReference type="ARBA" id="ARBA00022679"/>
    </source>
</evidence>
<dbReference type="AlphaFoldDB" id="A0AA89C0A8"/>
<evidence type="ECO:0000256" key="14">
    <source>
        <dbReference type="ARBA" id="ARBA00037982"/>
    </source>
</evidence>
<dbReference type="Pfam" id="PF00069">
    <property type="entry name" value="Pkinase"/>
    <property type="match status" value="1"/>
</dbReference>
<keyword evidence="3 20" id="KW-0723">Serine/threonine-protein kinase</keyword>
<comment type="catalytic activity">
    <reaction evidence="15">
        <text>L-threonyl-[protein] + ATP = O-phospho-L-threonyl-[protein] + ADP + H(+)</text>
        <dbReference type="Rhea" id="RHEA:46608"/>
        <dbReference type="Rhea" id="RHEA-COMP:11060"/>
        <dbReference type="Rhea" id="RHEA-COMP:11605"/>
        <dbReference type="ChEBI" id="CHEBI:15378"/>
        <dbReference type="ChEBI" id="CHEBI:30013"/>
        <dbReference type="ChEBI" id="CHEBI:30616"/>
        <dbReference type="ChEBI" id="CHEBI:61977"/>
        <dbReference type="ChEBI" id="CHEBI:456216"/>
        <dbReference type="EC" id="2.7.11.1"/>
    </reaction>
</comment>
<dbReference type="PROSITE" id="PS00107">
    <property type="entry name" value="PROTEIN_KINASE_ATP"/>
    <property type="match status" value="1"/>
</dbReference>
<dbReference type="InterPro" id="IPR050339">
    <property type="entry name" value="CC_SR_Kinase"/>
</dbReference>
<evidence type="ECO:0000256" key="15">
    <source>
        <dbReference type="ARBA" id="ARBA00047899"/>
    </source>
</evidence>
<dbReference type="EC" id="2.7.11.1" evidence="2"/>
<keyword evidence="13" id="KW-0131">Cell cycle</keyword>
<organism evidence="23 24">
    <name type="scientific">Pinctada imbricata</name>
    <name type="common">Atlantic pearl-oyster</name>
    <name type="synonym">Pinctada martensii</name>
    <dbReference type="NCBI Taxonomy" id="66713"/>
    <lineage>
        <taxon>Eukaryota</taxon>
        <taxon>Metazoa</taxon>
        <taxon>Spiralia</taxon>
        <taxon>Lophotrochozoa</taxon>
        <taxon>Mollusca</taxon>
        <taxon>Bivalvia</taxon>
        <taxon>Autobranchia</taxon>
        <taxon>Pteriomorphia</taxon>
        <taxon>Pterioida</taxon>
        <taxon>Pterioidea</taxon>
        <taxon>Pteriidae</taxon>
        <taxon>Pinctada</taxon>
    </lineage>
</organism>
<evidence type="ECO:0000256" key="13">
    <source>
        <dbReference type="ARBA" id="ARBA00023306"/>
    </source>
</evidence>
<feature type="binding site" evidence="19">
    <location>
        <position position="52"/>
    </location>
    <ligand>
        <name>ATP</name>
        <dbReference type="ChEBI" id="CHEBI:30616"/>
    </ligand>
</feature>
<comment type="similarity">
    <text evidence="14">Belongs to the protein kinase superfamily. Ser/Thr protein kinase family. GCN2 subfamily.</text>
</comment>
<evidence type="ECO:0000256" key="2">
    <source>
        <dbReference type="ARBA" id="ARBA00012513"/>
    </source>
</evidence>
<keyword evidence="5" id="KW-0808">Transferase</keyword>
<evidence type="ECO:0000256" key="21">
    <source>
        <dbReference type="SAM" id="MobiDB-lite"/>
    </source>
</evidence>
<keyword evidence="7 19" id="KW-0547">Nucleotide-binding</keyword>
<dbReference type="InterPro" id="IPR011009">
    <property type="entry name" value="Kinase-like_dom_sf"/>
</dbReference>
<evidence type="ECO:0000256" key="17">
    <source>
        <dbReference type="ARBA" id="ARBA00074601"/>
    </source>
</evidence>
<dbReference type="PANTHER" id="PTHR11042:SF183">
    <property type="entry name" value="MEMBRANE-ASSOCIATED TYROSINE- AND THREONINE-SPECIFIC CDC2-INHIBITORY KINASE"/>
    <property type="match status" value="1"/>
</dbReference>
<dbReference type="SUPFAM" id="SSF56112">
    <property type="entry name" value="Protein kinase-like (PK-like)"/>
    <property type="match status" value="1"/>
</dbReference>
<dbReference type="CDD" id="cd14050">
    <property type="entry name" value="PKc_Myt1"/>
    <property type="match status" value="1"/>
</dbReference>
<evidence type="ECO:0000256" key="1">
    <source>
        <dbReference type="ARBA" id="ARBA00004395"/>
    </source>
</evidence>
<keyword evidence="4" id="KW-0597">Phosphoprotein</keyword>
<keyword evidence="11" id="KW-0333">Golgi apparatus</keyword>
<keyword evidence="12" id="KW-0472">Membrane</keyword>
<evidence type="ECO:0000256" key="20">
    <source>
        <dbReference type="RuleBase" id="RU000304"/>
    </source>
</evidence>
<dbReference type="GO" id="GO:0000139">
    <property type="term" value="C:Golgi membrane"/>
    <property type="evidence" value="ECO:0007669"/>
    <property type="project" value="UniProtKB-SubCell"/>
</dbReference>
<dbReference type="Gene3D" id="3.30.200.20">
    <property type="entry name" value="Phosphorylase Kinase, domain 1"/>
    <property type="match status" value="1"/>
</dbReference>
<evidence type="ECO:0000256" key="19">
    <source>
        <dbReference type="PROSITE-ProRule" id="PRU10141"/>
    </source>
</evidence>
<dbReference type="GO" id="GO:0005634">
    <property type="term" value="C:nucleus"/>
    <property type="evidence" value="ECO:0007669"/>
    <property type="project" value="TreeGrafter"/>
</dbReference>
<accession>A0AA89C0A8</accession>
<dbReference type="GO" id="GO:0051321">
    <property type="term" value="P:meiotic cell cycle"/>
    <property type="evidence" value="ECO:0007669"/>
    <property type="project" value="TreeGrafter"/>
</dbReference>
<protein>
    <recommendedName>
        <fullName evidence="17">Membrane-associated tyrosine- and threonine-specific cdc2-inhibitory kinase</fullName>
        <ecNumber evidence="2">2.7.11.1</ecNumber>
    </recommendedName>
    <alternativeName>
        <fullName evidence="18">Myt1 kinase</fullName>
    </alternativeName>
</protein>
<proteinExistence type="inferred from homology"/>
<dbReference type="InterPro" id="IPR017441">
    <property type="entry name" value="Protein_kinase_ATP_BS"/>
</dbReference>
<dbReference type="FunFam" id="1.10.510.10:FF:000315">
    <property type="entry name" value="membrane-associated tyrosine- and threonine-specific cdc2-inhibitory kinase"/>
    <property type="match status" value="1"/>
</dbReference>
<feature type="compositionally biased region" description="Low complexity" evidence="21">
    <location>
        <begin position="322"/>
        <end position="331"/>
    </location>
</feature>
<dbReference type="EMBL" id="VSWD01000005">
    <property type="protein sequence ID" value="KAK3103230.1"/>
    <property type="molecule type" value="Genomic_DNA"/>
</dbReference>
<dbReference type="Proteomes" id="UP001186944">
    <property type="component" value="Unassembled WGS sequence"/>
</dbReference>
<keyword evidence="6" id="KW-0479">Metal-binding</keyword>
<comment type="caution">
    <text evidence="23">The sequence shown here is derived from an EMBL/GenBank/DDBJ whole genome shotgun (WGS) entry which is preliminary data.</text>
</comment>
<evidence type="ECO:0000256" key="16">
    <source>
        <dbReference type="ARBA" id="ARBA00048679"/>
    </source>
</evidence>
<feature type="compositionally biased region" description="Low complexity" evidence="21">
    <location>
        <begin position="398"/>
        <end position="412"/>
    </location>
</feature>
<comment type="catalytic activity">
    <reaction evidence="16">
        <text>L-seryl-[protein] + ATP = O-phospho-L-seryl-[protein] + ADP + H(+)</text>
        <dbReference type="Rhea" id="RHEA:17989"/>
        <dbReference type="Rhea" id="RHEA-COMP:9863"/>
        <dbReference type="Rhea" id="RHEA-COMP:11604"/>
        <dbReference type="ChEBI" id="CHEBI:15378"/>
        <dbReference type="ChEBI" id="CHEBI:29999"/>
        <dbReference type="ChEBI" id="CHEBI:30616"/>
        <dbReference type="ChEBI" id="CHEBI:83421"/>
        <dbReference type="ChEBI" id="CHEBI:456216"/>
        <dbReference type="EC" id="2.7.11.1"/>
    </reaction>
</comment>
<keyword evidence="8" id="KW-0418">Kinase</keyword>
<keyword evidence="24" id="KW-1185">Reference proteome</keyword>
<dbReference type="PROSITE" id="PS00108">
    <property type="entry name" value="PROTEIN_KINASE_ST"/>
    <property type="match status" value="1"/>
</dbReference>
<dbReference type="SMART" id="SM00220">
    <property type="entry name" value="S_TKc"/>
    <property type="match status" value="1"/>
</dbReference>
<dbReference type="Gene3D" id="1.10.510.10">
    <property type="entry name" value="Transferase(Phosphotransferase) domain 1"/>
    <property type="match status" value="1"/>
</dbReference>
<evidence type="ECO:0000256" key="6">
    <source>
        <dbReference type="ARBA" id="ARBA00022723"/>
    </source>
</evidence>
<name>A0AA89C0A8_PINIB</name>
<sequence>MVAFVESPYNASNKDLYFEKAFQVISRIGAGSFGEVFKVKSKEDGKLYAVKKSRDRFRGESDRKRRFEEVAKHETLPHHQNCVKFYRAWEERQYLYIQTELCRMSLSDYTEKYHDLPESTIANFLVDLLMALKHLHDHNLVHMDIKPDNIFTSYDDICKLGDFGLVLDLSKGTDLSEAQEGDPKYLAPELMDGKFGKPADIFSLGMTILELASDLDLPRGGEGWHLLRSGQLPEEFLRCRSFDMKYVIHQMLDRDATSRPTVDQVLAFPYVRKVWKRRRREYIMKSAMSTFKSVFYRILEVLFLFTTVFTPTYWRSALPSQSSSFRRSSSSEMGLDNSISDDECFEDDNNIHNNSIGSPLDSSTSSDSFLYEFAVPCQPPPRKAFTTPIIRRRPQGYVSSPKSSSPVLPSSSKKQRSPNSTFESSFDEERPVTPTYNSSPHNLLEGEEQTKPGIEPKNLMDMFEAASDEEDD</sequence>
<dbReference type="GO" id="GO:0005524">
    <property type="term" value="F:ATP binding"/>
    <property type="evidence" value="ECO:0007669"/>
    <property type="project" value="UniProtKB-UniRule"/>
</dbReference>
<dbReference type="InterPro" id="IPR008271">
    <property type="entry name" value="Ser/Thr_kinase_AS"/>
</dbReference>
<feature type="compositionally biased region" description="Acidic residues" evidence="21">
    <location>
        <begin position="339"/>
        <end position="348"/>
    </location>
</feature>
<evidence type="ECO:0000259" key="22">
    <source>
        <dbReference type="PROSITE" id="PS50011"/>
    </source>
</evidence>
<evidence type="ECO:0000256" key="8">
    <source>
        <dbReference type="ARBA" id="ARBA00022777"/>
    </source>
</evidence>
<evidence type="ECO:0000256" key="7">
    <source>
        <dbReference type="ARBA" id="ARBA00022741"/>
    </source>
</evidence>
<keyword evidence="10" id="KW-0460">Magnesium</keyword>